<accession>A0A165BCV5</accession>
<feature type="region of interest" description="Disordered" evidence="7">
    <location>
        <begin position="450"/>
        <end position="499"/>
    </location>
</feature>
<proteinExistence type="predicted"/>
<keyword evidence="6" id="KW-0539">Nucleus</keyword>
<dbReference type="PROSITE" id="PS50048">
    <property type="entry name" value="ZN2_CY6_FUNGAL_2"/>
    <property type="match status" value="1"/>
</dbReference>
<dbReference type="InterPro" id="IPR036864">
    <property type="entry name" value="Zn2-C6_fun-type_DNA-bd_sf"/>
</dbReference>
<gene>
    <name evidence="9" type="ORF">LAESUDRAFT_764298</name>
</gene>
<keyword evidence="2" id="KW-0479">Metal-binding</keyword>
<keyword evidence="3" id="KW-0805">Transcription regulation</keyword>
<feature type="domain" description="Zn(2)-C6 fungal-type" evidence="8">
    <location>
        <begin position="282"/>
        <end position="314"/>
    </location>
</feature>
<feature type="region of interest" description="Disordered" evidence="7">
    <location>
        <begin position="352"/>
        <end position="390"/>
    </location>
</feature>
<dbReference type="GO" id="GO:0006351">
    <property type="term" value="P:DNA-templated transcription"/>
    <property type="evidence" value="ECO:0007669"/>
    <property type="project" value="InterPro"/>
</dbReference>
<feature type="region of interest" description="Disordered" evidence="7">
    <location>
        <begin position="992"/>
        <end position="1066"/>
    </location>
</feature>
<evidence type="ECO:0000313" key="10">
    <source>
        <dbReference type="Proteomes" id="UP000076871"/>
    </source>
</evidence>
<dbReference type="STRING" id="1314785.A0A165BCV5"/>
<feature type="compositionally biased region" description="Low complexity" evidence="7">
    <location>
        <begin position="1007"/>
        <end position="1021"/>
    </location>
</feature>
<feature type="compositionally biased region" description="Acidic residues" evidence="7">
    <location>
        <begin position="243"/>
        <end position="265"/>
    </location>
</feature>
<dbReference type="Pfam" id="PF04082">
    <property type="entry name" value="Fungal_trans"/>
    <property type="match status" value="1"/>
</dbReference>
<keyword evidence="4" id="KW-0238">DNA-binding</keyword>
<feature type="region of interest" description="Disordered" evidence="7">
    <location>
        <begin position="239"/>
        <end position="281"/>
    </location>
</feature>
<dbReference type="Proteomes" id="UP000076871">
    <property type="component" value="Unassembled WGS sequence"/>
</dbReference>
<evidence type="ECO:0000313" key="9">
    <source>
        <dbReference type="EMBL" id="KZT00764.1"/>
    </source>
</evidence>
<dbReference type="InParanoid" id="A0A165BCV5"/>
<dbReference type="SMART" id="SM00066">
    <property type="entry name" value="GAL4"/>
    <property type="match status" value="1"/>
</dbReference>
<sequence>MDLSWSQPRMTPPHLQAPQLQLEREYEIDPAQFQVLQPDIIGQRFDIHIDTAGRQAIPRLSSYDAGFPTYVHSTQTMGGGQLGFSRTPQHIASQSAHMPINGGVTYPVANGSSQLQRSPQEPFTTPSHFYHSRNSSLQPSSSSSPQQFLGESVQNQAFQFGAHSHSHPQAQAGSGSQHPSPRVSPTIGGFQQQINAPQQLYTPLTSPGVPITSLQGSPAASAYPDHAYSQILGHGAFKRLRPDDDDGHDGEGFDLEGDGLCDDGQPDGRGDEQVDRPKPGGACGRCKGLKVKCEFIGDVDRCQRCAKGGYNCVIPNRKKRRPPPKREHLLNQIRDQTAQIAELMRQLEDANRRANKGMSGGTTPLSSSRNRGDSTTLMPSDIGETAPPPTLSMDVDVEDWIAKARQSIDAFGGYIKMGGPSVTTDMLGDEGNEGDEESDADYQLNIEEVDDDEGDESCEADGGDGDSLFGEEDSAGAGRERVSGMFSRESTEGASALNGTRVGGSVMQKLATLPSEAAAFGLMANLSLTKSKRWRAGRTRSENSEEDVDVGLANDDYFRPSPAPERPIVDELRQPAILKNGIIKPAEAEQLFKIYYDYMNLSLSLLDPVLYTAQKTYWRSPLLFTVICAIASRHYAPRPELYQQAMKYARLAAGTALIGGQKTIEVVQAYILLSLYPVPARRWEEDRSFIYLGLAIRVATDLKLHYAINTPKAENEMHAREMLNRTRVWLNCFNLDRSTGSQYGQRPIINNADYVANHTEDWWKCSPYNLPGFDVHTCCYNAELKILGAFRARIYSNPNHPTGLNKEVDLAKEAINTDDRLAHLWETWRPRVYATNADDPQAPFRTGLLKLAFSYARLSVLSVGFQHSFGKAAPTDEVPFLWRCLRAAEDTVKAVVDEIAIPEHKIYLRHGPEAQSVFVTFASAFLVKLLQPKYTNYLSRDKRIEIRNLVQRVIDLLGSPKVAIDDRHGPKLYARFLHGLLSTPIARIDHSPASLRRDGVSRRSTKHSSASSGTSSARQSLSPPPPVSNTSSPKAFTPHTPPPTVTHAPFDHLNHSPPATVSGSPQLQMQSNLEAPGFFSPPLFYDAELIQSMQSISDWPDMVLPGFNWMGSLPSNSSNNMTYDLPVAGFTGSA</sequence>
<dbReference type="InterPro" id="IPR007219">
    <property type="entry name" value="XnlR_reg_dom"/>
</dbReference>
<dbReference type="CDD" id="cd12148">
    <property type="entry name" value="fungal_TF_MHR"/>
    <property type="match status" value="1"/>
</dbReference>
<dbReference type="Pfam" id="PF00172">
    <property type="entry name" value="Zn_clus"/>
    <property type="match status" value="1"/>
</dbReference>
<dbReference type="GeneID" id="63830447"/>
<dbReference type="GO" id="GO:0008270">
    <property type="term" value="F:zinc ion binding"/>
    <property type="evidence" value="ECO:0007669"/>
    <property type="project" value="InterPro"/>
</dbReference>
<dbReference type="PANTHER" id="PTHR31845">
    <property type="entry name" value="FINGER DOMAIN PROTEIN, PUTATIVE-RELATED"/>
    <property type="match status" value="1"/>
</dbReference>
<dbReference type="GO" id="GO:0000981">
    <property type="term" value="F:DNA-binding transcription factor activity, RNA polymerase II-specific"/>
    <property type="evidence" value="ECO:0007669"/>
    <property type="project" value="InterPro"/>
</dbReference>
<evidence type="ECO:0000256" key="6">
    <source>
        <dbReference type="ARBA" id="ARBA00023242"/>
    </source>
</evidence>
<keyword evidence="10" id="KW-1185">Reference proteome</keyword>
<reference evidence="9 10" key="1">
    <citation type="journal article" date="2016" name="Mol. Biol. Evol.">
        <title>Comparative Genomics of Early-Diverging Mushroom-Forming Fungi Provides Insights into the Origins of Lignocellulose Decay Capabilities.</title>
        <authorList>
            <person name="Nagy L.G."/>
            <person name="Riley R."/>
            <person name="Tritt A."/>
            <person name="Adam C."/>
            <person name="Daum C."/>
            <person name="Floudas D."/>
            <person name="Sun H."/>
            <person name="Yadav J.S."/>
            <person name="Pangilinan J."/>
            <person name="Larsson K.H."/>
            <person name="Matsuura K."/>
            <person name="Barry K."/>
            <person name="Labutti K."/>
            <person name="Kuo R."/>
            <person name="Ohm R.A."/>
            <person name="Bhattacharya S.S."/>
            <person name="Shirouzu T."/>
            <person name="Yoshinaga Y."/>
            <person name="Martin F.M."/>
            <person name="Grigoriev I.V."/>
            <person name="Hibbett D.S."/>
        </authorList>
    </citation>
    <scope>NUCLEOTIDE SEQUENCE [LARGE SCALE GENOMIC DNA]</scope>
    <source>
        <strain evidence="9 10">93-53</strain>
    </source>
</reference>
<dbReference type="SUPFAM" id="SSF57701">
    <property type="entry name" value="Zn2/Cys6 DNA-binding domain"/>
    <property type="match status" value="1"/>
</dbReference>
<feature type="compositionally biased region" description="Polar residues" evidence="7">
    <location>
        <begin position="1057"/>
        <end position="1066"/>
    </location>
</feature>
<dbReference type="PROSITE" id="PS00463">
    <property type="entry name" value="ZN2_CY6_FUNGAL_1"/>
    <property type="match status" value="1"/>
</dbReference>
<feature type="compositionally biased region" description="Basic and acidic residues" evidence="7">
    <location>
        <begin position="992"/>
        <end position="1001"/>
    </location>
</feature>
<dbReference type="EMBL" id="KV427677">
    <property type="protein sequence ID" value="KZT00764.1"/>
    <property type="molecule type" value="Genomic_DNA"/>
</dbReference>
<protein>
    <recommendedName>
        <fullName evidence="8">Zn(2)-C6 fungal-type domain-containing protein</fullName>
    </recommendedName>
</protein>
<evidence type="ECO:0000256" key="2">
    <source>
        <dbReference type="ARBA" id="ARBA00022723"/>
    </source>
</evidence>
<dbReference type="GO" id="GO:0000976">
    <property type="term" value="F:transcription cis-regulatory region binding"/>
    <property type="evidence" value="ECO:0007669"/>
    <property type="project" value="TreeGrafter"/>
</dbReference>
<dbReference type="CDD" id="cd00067">
    <property type="entry name" value="GAL4"/>
    <property type="match status" value="1"/>
</dbReference>
<dbReference type="OrthoDB" id="39175at2759"/>
<dbReference type="InterPro" id="IPR001138">
    <property type="entry name" value="Zn2Cys6_DnaBD"/>
</dbReference>
<feature type="compositionally biased region" description="Polar residues" evidence="7">
    <location>
        <begin position="167"/>
        <end position="179"/>
    </location>
</feature>
<comment type="subcellular location">
    <subcellularLocation>
        <location evidence="1">Nucleus</location>
    </subcellularLocation>
</comment>
<dbReference type="AlphaFoldDB" id="A0A165BCV5"/>
<keyword evidence="5" id="KW-0804">Transcription</keyword>
<feature type="compositionally biased region" description="Low complexity" evidence="7">
    <location>
        <begin position="1028"/>
        <end position="1038"/>
    </location>
</feature>
<feature type="compositionally biased region" description="Polar residues" evidence="7">
    <location>
        <begin position="361"/>
        <end position="378"/>
    </location>
</feature>
<feature type="region of interest" description="Disordered" evidence="7">
    <location>
        <begin position="102"/>
        <end position="148"/>
    </location>
</feature>
<dbReference type="PANTHER" id="PTHR31845:SF19">
    <property type="entry name" value="TRANSCRIPTION FACTOR DOMAIN-CONTAINING PROTEIN"/>
    <property type="match status" value="1"/>
</dbReference>
<name>A0A165BCV5_9APHY</name>
<feature type="compositionally biased region" description="Acidic residues" evidence="7">
    <location>
        <begin position="450"/>
        <end position="474"/>
    </location>
</feature>
<dbReference type="GO" id="GO:0005634">
    <property type="term" value="C:nucleus"/>
    <property type="evidence" value="ECO:0007669"/>
    <property type="project" value="UniProtKB-SubCell"/>
</dbReference>
<evidence type="ECO:0000256" key="3">
    <source>
        <dbReference type="ARBA" id="ARBA00023015"/>
    </source>
</evidence>
<dbReference type="Gene3D" id="4.10.240.10">
    <property type="entry name" value="Zn(2)-C6 fungal-type DNA-binding domain"/>
    <property type="match status" value="1"/>
</dbReference>
<feature type="compositionally biased region" description="Basic and acidic residues" evidence="7">
    <location>
        <begin position="266"/>
        <end position="278"/>
    </location>
</feature>
<dbReference type="InterPro" id="IPR051089">
    <property type="entry name" value="prtT"/>
</dbReference>
<dbReference type="RefSeq" id="XP_040758504.1">
    <property type="nucleotide sequence ID" value="XM_040913419.1"/>
</dbReference>
<evidence type="ECO:0000256" key="1">
    <source>
        <dbReference type="ARBA" id="ARBA00004123"/>
    </source>
</evidence>
<evidence type="ECO:0000259" key="8">
    <source>
        <dbReference type="PROSITE" id="PS50048"/>
    </source>
</evidence>
<organism evidence="9 10">
    <name type="scientific">Laetiporus sulphureus 93-53</name>
    <dbReference type="NCBI Taxonomy" id="1314785"/>
    <lineage>
        <taxon>Eukaryota</taxon>
        <taxon>Fungi</taxon>
        <taxon>Dikarya</taxon>
        <taxon>Basidiomycota</taxon>
        <taxon>Agaricomycotina</taxon>
        <taxon>Agaricomycetes</taxon>
        <taxon>Polyporales</taxon>
        <taxon>Laetiporus</taxon>
    </lineage>
</organism>
<dbReference type="SMART" id="SM00906">
    <property type="entry name" value="Fungal_trans"/>
    <property type="match status" value="1"/>
</dbReference>
<evidence type="ECO:0000256" key="7">
    <source>
        <dbReference type="SAM" id="MobiDB-lite"/>
    </source>
</evidence>
<feature type="compositionally biased region" description="Polar residues" evidence="7">
    <location>
        <begin position="110"/>
        <end position="127"/>
    </location>
</feature>
<evidence type="ECO:0000256" key="4">
    <source>
        <dbReference type="ARBA" id="ARBA00023125"/>
    </source>
</evidence>
<feature type="region of interest" description="Disordered" evidence="7">
    <location>
        <begin position="162"/>
        <end position="188"/>
    </location>
</feature>
<evidence type="ECO:0000256" key="5">
    <source>
        <dbReference type="ARBA" id="ARBA00023163"/>
    </source>
</evidence>
<feature type="compositionally biased region" description="Low complexity" evidence="7">
    <location>
        <begin position="135"/>
        <end position="147"/>
    </location>
</feature>